<dbReference type="PIRSF" id="PIRSF004557">
    <property type="entry name" value="SecY"/>
    <property type="match status" value="1"/>
</dbReference>
<feature type="transmembrane region" description="Helical" evidence="2">
    <location>
        <begin position="146"/>
        <end position="164"/>
    </location>
</feature>
<keyword evidence="2" id="KW-1133">Transmembrane helix</keyword>
<keyword evidence="5" id="KW-1185">Reference proteome</keyword>
<feature type="transmembrane region" description="Helical" evidence="2">
    <location>
        <begin position="33"/>
        <end position="53"/>
    </location>
</feature>
<feature type="transmembrane region" description="Helical" evidence="2">
    <location>
        <begin position="121"/>
        <end position="140"/>
    </location>
</feature>
<dbReference type="SUPFAM" id="SSF103491">
    <property type="entry name" value="Preprotein translocase SecY subunit"/>
    <property type="match status" value="1"/>
</dbReference>
<feature type="domain" description="Translocon Sec61/SecY plug" evidence="3">
    <location>
        <begin position="41"/>
        <end position="76"/>
    </location>
</feature>
<comment type="similarity">
    <text evidence="1">Belongs to the SecY/SEC61-alpha family.</text>
</comment>
<name>A0AAV5RFA2_STABA</name>
<feature type="transmembrane region" description="Helical" evidence="2">
    <location>
        <begin position="283"/>
        <end position="304"/>
    </location>
</feature>
<feature type="transmembrane region" description="Helical" evidence="2">
    <location>
        <begin position="355"/>
        <end position="374"/>
    </location>
</feature>
<proteinExistence type="inferred from homology"/>
<protein>
    <submittedName>
        <fullName evidence="4">Ssh1 protein</fullName>
    </submittedName>
</protein>
<evidence type="ECO:0000313" key="4">
    <source>
        <dbReference type="EMBL" id="GMM49808.1"/>
    </source>
</evidence>
<feature type="transmembrane region" description="Helical" evidence="2">
    <location>
        <begin position="242"/>
        <end position="263"/>
    </location>
</feature>
<reference evidence="4 5" key="1">
    <citation type="journal article" date="2023" name="Elife">
        <title>Identification of key yeast species and microbe-microbe interactions impacting larval growth of Drosophila in the wild.</title>
        <authorList>
            <person name="Mure A."/>
            <person name="Sugiura Y."/>
            <person name="Maeda R."/>
            <person name="Honda K."/>
            <person name="Sakurai N."/>
            <person name="Takahashi Y."/>
            <person name="Watada M."/>
            <person name="Katoh T."/>
            <person name="Gotoh A."/>
            <person name="Gotoh Y."/>
            <person name="Taniguchi I."/>
            <person name="Nakamura K."/>
            <person name="Hayashi T."/>
            <person name="Katayama T."/>
            <person name="Uemura T."/>
            <person name="Hattori Y."/>
        </authorList>
    </citation>
    <scope>NUCLEOTIDE SEQUENCE [LARGE SCALE GENOMIC DNA]</scope>
    <source>
        <strain evidence="4 5">SB-73</strain>
    </source>
</reference>
<dbReference type="GO" id="GO:0016020">
    <property type="term" value="C:membrane"/>
    <property type="evidence" value="ECO:0007669"/>
    <property type="project" value="InterPro"/>
</dbReference>
<evidence type="ECO:0000259" key="3">
    <source>
        <dbReference type="Pfam" id="PF10559"/>
    </source>
</evidence>
<evidence type="ECO:0000256" key="1">
    <source>
        <dbReference type="RuleBase" id="RU004349"/>
    </source>
</evidence>
<dbReference type="Pfam" id="PF10559">
    <property type="entry name" value="Plug_translocon"/>
    <property type="match status" value="1"/>
</dbReference>
<keyword evidence="2" id="KW-0812">Transmembrane</keyword>
<dbReference type="PANTHER" id="PTHR10906">
    <property type="entry name" value="SECY/SEC61-ALPHA FAMILY MEMBER"/>
    <property type="match status" value="1"/>
</dbReference>
<dbReference type="GO" id="GO:0015031">
    <property type="term" value="P:protein transport"/>
    <property type="evidence" value="ECO:0007669"/>
    <property type="project" value="InterPro"/>
</dbReference>
<evidence type="ECO:0000256" key="2">
    <source>
        <dbReference type="SAM" id="Phobius"/>
    </source>
</evidence>
<organism evidence="4 5">
    <name type="scientific">Starmerella bacillaris</name>
    <name type="common">Yeast</name>
    <name type="synonym">Candida zemplinina</name>
    <dbReference type="NCBI Taxonomy" id="1247836"/>
    <lineage>
        <taxon>Eukaryota</taxon>
        <taxon>Fungi</taxon>
        <taxon>Dikarya</taxon>
        <taxon>Ascomycota</taxon>
        <taxon>Saccharomycotina</taxon>
        <taxon>Dipodascomycetes</taxon>
        <taxon>Dipodascales</taxon>
        <taxon>Trichomonascaceae</taxon>
        <taxon>Starmerella</taxon>
    </lineage>
</organism>
<dbReference type="InterPro" id="IPR023201">
    <property type="entry name" value="SecY_dom_sf"/>
</dbReference>
<dbReference type="Pfam" id="PF00344">
    <property type="entry name" value="SecY"/>
    <property type="match status" value="1"/>
</dbReference>
<accession>A0AAV5RFA2</accession>
<evidence type="ECO:0000313" key="5">
    <source>
        <dbReference type="Proteomes" id="UP001362899"/>
    </source>
</evidence>
<sequence>MARVRLLDLVKPFSLVLPEVEFPYQKVDQFDRIIYTVGAAIIYAILCEIPVWGLKSPLEAVDPISWLRPGLGMSHGSLAEFGVVPIVISGMIIQICAGLRKLKVSLDVRSDRALFQTAQKLGAIVITAILSFFVTFGGGFEVTGGQIIIFFQFFLGGVCIIYLDEVLSKKYGLISGSLLFSSIKVAQHFAWSLLSIQSIQSKTEDGWNIFGVIPSLINNLSSRSYQFAVTDAVFRGNGYPNVIGIIFAFVVFLGVIYISLFRLNLQIRMTKMRNQSSQFPIRLVYTGSMPLLLSLSLLAAYLIISFSISNIVGASNPVIRILGAWDPKTALPISGIAAAFVPKWDSNVLLILPKFVVYTAFLTLSGAWIAKAWVASSGSSPQDLAKMFKENAVVLVGKRDVTVLKELRSIIPSTAVLGAVLTSACVAAADLFGPAGWGSTMTVAALNAFTMVEVVSQEGAGGMEAMQSMM</sequence>
<feature type="transmembrane region" description="Helical" evidence="2">
    <location>
        <begin position="81"/>
        <end position="100"/>
    </location>
</feature>
<gene>
    <name evidence="4" type="ORF">DASB73_007660</name>
</gene>
<comment type="caution">
    <text evidence="4">The sequence shown here is derived from an EMBL/GenBank/DDBJ whole genome shotgun (WGS) entry which is preliminary data.</text>
</comment>
<dbReference type="Proteomes" id="UP001362899">
    <property type="component" value="Unassembled WGS sequence"/>
</dbReference>
<dbReference type="Gene3D" id="1.10.3370.10">
    <property type="entry name" value="SecY subunit domain"/>
    <property type="match status" value="1"/>
</dbReference>
<dbReference type="InterPro" id="IPR002208">
    <property type="entry name" value="SecY/SEC61-alpha"/>
</dbReference>
<feature type="transmembrane region" description="Helical" evidence="2">
    <location>
        <begin position="171"/>
        <end position="191"/>
    </location>
</feature>
<keyword evidence="2" id="KW-0472">Membrane</keyword>
<dbReference type="AlphaFoldDB" id="A0AAV5RFA2"/>
<dbReference type="EMBL" id="BTGC01000003">
    <property type="protein sequence ID" value="GMM49808.1"/>
    <property type="molecule type" value="Genomic_DNA"/>
</dbReference>
<dbReference type="InterPro" id="IPR019561">
    <property type="entry name" value="Translocon_Sec61/SecY_plug_dom"/>
</dbReference>